<dbReference type="PANTHER" id="PTHR34220">
    <property type="entry name" value="SENSOR HISTIDINE KINASE YPDA"/>
    <property type="match status" value="1"/>
</dbReference>
<dbReference type="OrthoDB" id="9776552at2"/>
<dbReference type="InterPro" id="IPR003594">
    <property type="entry name" value="HATPase_dom"/>
</dbReference>
<dbReference type="GO" id="GO:0005886">
    <property type="term" value="C:plasma membrane"/>
    <property type="evidence" value="ECO:0007669"/>
    <property type="project" value="UniProtKB-SubCell"/>
</dbReference>
<evidence type="ECO:0000256" key="2">
    <source>
        <dbReference type="ARBA" id="ARBA00022475"/>
    </source>
</evidence>
<dbReference type="SUPFAM" id="SSF55874">
    <property type="entry name" value="ATPase domain of HSP90 chaperone/DNA topoisomerase II/histidine kinase"/>
    <property type="match status" value="1"/>
</dbReference>
<keyword evidence="9 12" id="KW-1133">Transmembrane helix</keyword>
<dbReference type="Pfam" id="PF02518">
    <property type="entry name" value="HATPase_c"/>
    <property type="match status" value="1"/>
</dbReference>
<dbReference type="Gene3D" id="6.10.340.10">
    <property type="match status" value="1"/>
</dbReference>
<keyword evidence="4" id="KW-0808">Transferase</keyword>
<evidence type="ECO:0000256" key="5">
    <source>
        <dbReference type="ARBA" id="ARBA00022692"/>
    </source>
</evidence>
<keyword evidence="16" id="KW-1185">Reference proteome</keyword>
<evidence type="ECO:0000256" key="3">
    <source>
        <dbReference type="ARBA" id="ARBA00022553"/>
    </source>
</evidence>
<dbReference type="InterPro" id="IPR003660">
    <property type="entry name" value="HAMP_dom"/>
</dbReference>
<dbReference type="Proteomes" id="UP000029278">
    <property type="component" value="Unassembled WGS sequence"/>
</dbReference>
<dbReference type="Gene3D" id="3.30.565.10">
    <property type="entry name" value="Histidine kinase-like ATPase, C-terminal domain"/>
    <property type="match status" value="1"/>
</dbReference>
<keyword evidence="2" id="KW-1003">Cell membrane</keyword>
<organism evidence="14 16">
    <name type="scientific">Paenibacillus macerans</name>
    <name type="common">Bacillus macerans</name>
    <dbReference type="NCBI Taxonomy" id="44252"/>
    <lineage>
        <taxon>Bacteria</taxon>
        <taxon>Bacillati</taxon>
        <taxon>Bacillota</taxon>
        <taxon>Bacilli</taxon>
        <taxon>Bacillales</taxon>
        <taxon>Paenibacillaceae</taxon>
        <taxon>Paenibacillus</taxon>
    </lineage>
</organism>
<feature type="transmembrane region" description="Helical" evidence="12">
    <location>
        <begin position="300"/>
        <end position="327"/>
    </location>
</feature>
<comment type="caution">
    <text evidence="14">The sequence shown here is derived from an EMBL/GenBank/DDBJ whole genome shotgun (WGS) entry which is preliminary data.</text>
</comment>
<dbReference type="STRING" id="44252.DJ90_1018"/>
<evidence type="ECO:0000256" key="8">
    <source>
        <dbReference type="ARBA" id="ARBA00022840"/>
    </source>
</evidence>
<dbReference type="Proteomes" id="UP000442469">
    <property type="component" value="Unassembled WGS sequence"/>
</dbReference>
<evidence type="ECO:0000256" key="4">
    <source>
        <dbReference type="ARBA" id="ARBA00022679"/>
    </source>
</evidence>
<name>A0A090ZJ97_PAEMA</name>
<keyword evidence="5 12" id="KW-0812">Transmembrane</keyword>
<evidence type="ECO:0000313" key="17">
    <source>
        <dbReference type="Proteomes" id="UP000442469"/>
    </source>
</evidence>
<dbReference type="PROSITE" id="PS50885">
    <property type="entry name" value="HAMP"/>
    <property type="match status" value="1"/>
</dbReference>
<feature type="domain" description="HAMP" evidence="13">
    <location>
        <begin position="323"/>
        <end position="376"/>
    </location>
</feature>
<protein>
    <submittedName>
        <fullName evidence="15">HAMP domain-containing protein</fullName>
    </submittedName>
    <submittedName>
        <fullName evidence="14">Histidine kinase family protein</fullName>
    </submittedName>
</protein>
<evidence type="ECO:0000256" key="9">
    <source>
        <dbReference type="ARBA" id="ARBA00022989"/>
    </source>
</evidence>
<dbReference type="GeneID" id="77011762"/>
<evidence type="ECO:0000256" key="7">
    <source>
        <dbReference type="ARBA" id="ARBA00022777"/>
    </source>
</evidence>
<keyword evidence="10" id="KW-0902">Two-component regulatory system</keyword>
<feature type="transmembrane region" description="Helical" evidence="12">
    <location>
        <begin position="21"/>
        <end position="41"/>
    </location>
</feature>
<dbReference type="InterPro" id="IPR036890">
    <property type="entry name" value="HATPase_C_sf"/>
</dbReference>
<evidence type="ECO:0000256" key="11">
    <source>
        <dbReference type="ARBA" id="ARBA00023136"/>
    </source>
</evidence>
<evidence type="ECO:0000256" key="1">
    <source>
        <dbReference type="ARBA" id="ARBA00004651"/>
    </source>
</evidence>
<dbReference type="EMBL" id="WNZZ01000003">
    <property type="protein sequence ID" value="MUG22038.1"/>
    <property type="molecule type" value="Genomic_DNA"/>
</dbReference>
<keyword evidence="11 12" id="KW-0472">Membrane</keyword>
<dbReference type="HOGENOM" id="CLU_020473_6_1_9"/>
<dbReference type="GO" id="GO:0000155">
    <property type="term" value="F:phosphorelay sensor kinase activity"/>
    <property type="evidence" value="ECO:0007669"/>
    <property type="project" value="InterPro"/>
</dbReference>
<dbReference type="EMBL" id="JMQA01000018">
    <property type="protein sequence ID" value="KFN10335.1"/>
    <property type="molecule type" value="Genomic_DNA"/>
</dbReference>
<evidence type="ECO:0000259" key="13">
    <source>
        <dbReference type="PROSITE" id="PS50885"/>
    </source>
</evidence>
<keyword evidence="3" id="KW-0597">Phosphoprotein</keyword>
<gene>
    <name evidence="14" type="ORF">DJ90_1018</name>
    <name evidence="15" type="ORF">GNQ08_06300</name>
</gene>
<evidence type="ECO:0000256" key="6">
    <source>
        <dbReference type="ARBA" id="ARBA00022741"/>
    </source>
</evidence>
<keyword evidence="8" id="KW-0067">ATP-binding</keyword>
<dbReference type="GO" id="GO:0005524">
    <property type="term" value="F:ATP binding"/>
    <property type="evidence" value="ECO:0007669"/>
    <property type="project" value="UniProtKB-KW"/>
</dbReference>
<proteinExistence type="predicted"/>
<dbReference type="InterPro" id="IPR010559">
    <property type="entry name" value="Sig_transdc_His_kin_internal"/>
</dbReference>
<sequence>MNSILRAIATRLRSLRLVHKLFIGYILLICIPFAVFGFVFYRQMYMNQLDHFKSGKTQMMEQAYRNLEVDLTKIEAMYPLFQNNTSLIDYLGGFSAGDWDQAYIYKKEIGPTFSFAYISNQLVDKITMYKADPKVPILAPEVEDIARFSDQQHAEAEAVDGLPPNKGLWVYGASGDRDLLPSIRYLHKMYNTSYTRTVGLLQLTLNDGLIKQFFNTQQSKDEVWRMVADASGRVLYEDPAVELDEQAKSELLSRVPQAGMASFYTKDRRYLIGAARIERFNLTLVEVYKTRDALNIGKEAGLAVGIGLLLLTLLSVLYFTIASSITLRIVRFSRHMRRVDDPKNAIYPVDEGGADEIGYLISAYNSMIRRVDELKQVVTQTELLKKEAEIKMLQAQINPHFLYNTLETMCMLAAMNDDNEVADIGWKLGKLLRYSLSKTKDESTLGAELENVRHYLDIHRVRMGDKLIADFMIHEETLLLPCPRFILQPLVENSILHGFKNVRGPAELRLELLAEESGVLLRVSDSGSGIPAERLTMIREVLEGRLPLAEISASGGIGLHNVNERLKAFFGSEAKLNVQSIEGQGTVITSYLAKGGRRHA</sequence>
<evidence type="ECO:0000313" key="16">
    <source>
        <dbReference type="Proteomes" id="UP000029278"/>
    </source>
</evidence>
<dbReference type="PATRIC" id="fig|44252.3.peg.1481"/>
<evidence type="ECO:0000256" key="12">
    <source>
        <dbReference type="SAM" id="Phobius"/>
    </source>
</evidence>
<dbReference type="AlphaFoldDB" id="A0A090ZJ97"/>
<dbReference type="InterPro" id="IPR050640">
    <property type="entry name" value="Bact_2-comp_sensor_kinase"/>
</dbReference>
<keyword evidence="7 14" id="KW-0418">Kinase</keyword>
<dbReference type="PANTHER" id="PTHR34220:SF11">
    <property type="entry name" value="SENSOR PROTEIN KINASE HPTS"/>
    <property type="match status" value="1"/>
</dbReference>
<reference evidence="14 16" key="1">
    <citation type="submission" date="2014-04" db="EMBL/GenBank/DDBJ databases">
        <authorList>
            <person name="Bishop-Lilly K.A."/>
            <person name="Broomall S.M."/>
            <person name="Chain P.S."/>
            <person name="Chertkov O."/>
            <person name="Coyne S.R."/>
            <person name="Daligault H.E."/>
            <person name="Davenport K.W."/>
            <person name="Erkkila T."/>
            <person name="Frey K.G."/>
            <person name="Gibbons H.S."/>
            <person name="Gu W."/>
            <person name="Jaissle J."/>
            <person name="Johnson S.L."/>
            <person name="Koroleva G.I."/>
            <person name="Ladner J.T."/>
            <person name="Lo C.-C."/>
            <person name="Minogue T.D."/>
            <person name="Munk C."/>
            <person name="Palacios G.F."/>
            <person name="Redden C.L."/>
            <person name="Rosenzweig C.N."/>
            <person name="Scholz M.B."/>
            <person name="Teshima H."/>
            <person name="Xu Y."/>
        </authorList>
    </citation>
    <scope>NUCLEOTIDE SEQUENCE [LARGE SCALE GENOMIC DNA]</scope>
    <source>
        <strain evidence="14 16">8244</strain>
    </source>
</reference>
<evidence type="ECO:0000313" key="15">
    <source>
        <dbReference type="EMBL" id="MUG22038.1"/>
    </source>
</evidence>
<dbReference type="Pfam" id="PF06580">
    <property type="entry name" value="His_kinase"/>
    <property type="match status" value="1"/>
</dbReference>
<dbReference type="RefSeq" id="WP_036620179.1">
    <property type="nucleotide sequence ID" value="NZ_BGML01000010.1"/>
</dbReference>
<evidence type="ECO:0000313" key="14">
    <source>
        <dbReference type="EMBL" id="KFN10335.1"/>
    </source>
</evidence>
<accession>A0A090ZJ97</accession>
<evidence type="ECO:0000256" key="10">
    <source>
        <dbReference type="ARBA" id="ARBA00023012"/>
    </source>
</evidence>
<keyword evidence="6" id="KW-0547">Nucleotide-binding</keyword>
<comment type="subcellular location">
    <subcellularLocation>
        <location evidence="1">Cell membrane</location>
        <topology evidence="1">Multi-pass membrane protein</topology>
    </subcellularLocation>
</comment>
<reference evidence="15 17" key="2">
    <citation type="submission" date="2019-11" db="EMBL/GenBank/DDBJ databases">
        <title>Draft genome sequences of five Paenibacillus species of dairy origin.</title>
        <authorList>
            <person name="Olajide A.M."/>
            <person name="Chen S."/>
            <person name="Lapointe G."/>
        </authorList>
    </citation>
    <scope>NUCLEOTIDE SEQUENCE [LARGE SCALE GENOMIC DNA]</scope>
    <source>
        <strain evidence="15 17">3CT49</strain>
    </source>
</reference>